<feature type="domain" description="HTH luxR-type" evidence="5">
    <location>
        <begin position="731"/>
        <end position="795"/>
    </location>
</feature>
<organism evidence="6 7">
    <name type="scientific">Streptomyces humidus</name>
    <dbReference type="NCBI Taxonomy" id="52259"/>
    <lineage>
        <taxon>Bacteria</taxon>
        <taxon>Bacillati</taxon>
        <taxon>Actinomycetota</taxon>
        <taxon>Actinomycetes</taxon>
        <taxon>Kitasatosporales</taxon>
        <taxon>Streptomycetaceae</taxon>
        <taxon>Streptomyces</taxon>
    </lineage>
</organism>
<evidence type="ECO:0000256" key="3">
    <source>
        <dbReference type="ARBA" id="ARBA00023163"/>
    </source>
</evidence>
<dbReference type="PROSITE" id="PS50043">
    <property type="entry name" value="HTH_LUXR_2"/>
    <property type="match status" value="1"/>
</dbReference>
<dbReference type="SUPFAM" id="SSF46894">
    <property type="entry name" value="C-terminal effector domain of the bipartite response regulators"/>
    <property type="match status" value="1"/>
</dbReference>
<dbReference type="InterPro" id="IPR000792">
    <property type="entry name" value="Tscrpt_reg_LuxR_C"/>
</dbReference>
<feature type="compositionally biased region" description="Basic and acidic residues" evidence="4">
    <location>
        <begin position="214"/>
        <end position="223"/>
    </location>
</feature>
<dbReference type="PANTHER" id="PTHR44688:SF16">
    <property type="entry name" value="DNA-BINDING TRANSCRIPTIONAL ACTIVATOR DEVR_DOSR"/>
    <property type="match status" value="1"/>
</dbReference>
<keyword evidence="1" id="KW-0805">Transcription regulation</keyword>
<dbReference type="InterPro" id="IPR016032">
    <property type="entry name" value="Sig_transdc_resp-reg_C-effctor"/>
</dbReference>
<feature type="region of interest" description="Disordered" evidence="4">
    <location>
        <begin position="600"/>
        <end position="628"/>
    </location>
</feature>
<dbReference type="CDD" id="cd06170">
    <property type="entry name" value="LuxR_C_like"/>
    <property type="match status" value="1"/>
</dbReference>
<keyword evidence="2" id="KW-0238">DNA-binding</keyword>
<feature type="region of interest" description="Disordered" evidence="4">
    <location>
        <begin position="446"/>
        <end position="476"/>
    </location>
</feature>
<gene>
    <name evidence="6" type="ORF">GCM10010269_50970</name>
</gene>
<evidence type="ECO:0000259" key="5">
    <source>
        <dbReference type="PROSITE" id="PS50043"/>
    </source>
</evidence>
<dbReference type="GO" id="GO:0003677">
    <property type="term" value="F:DNA binding"/>
    <property type="evidence" value="ECO:0007669"/>
    <property type="project" value="UniProtKB-KW"/>
</dbReference>
<dbReference type="Gene3D" id="3.40.50.300">
    <property type="entry name" value="P-loop containing nucleotide triphosphate hydrolases"/>
    <property type="match status" value="1"/>
</dbReference>
<reference evidence="6" key="2">
    <citation type="submission" date="2020-09" db="EMBL/GenBank/DDBJ databases">
        <authorList>
            <person name="Sun Q."/>
            <person name="Ohkuma M."/>
        </authorList>
    </citation>
    <scope>NUCLEOTIDE SEQUENCE</scope>
    <source>
        <strain evidence="6">JCM 4386</strain>
    </source>
</reference>
<dbReference type="InterPro" id="IPR036388">
    <property type="entry name" value="WH-like_DNA-bd_sf"/>
</dbReference>
<name>A0A918L5D8_9ACTN</name>
<dbReference type="Pfam" id="PF00196">
    <property type="entry name" value="GerE"/>
    <property type="match status" value="1"/>
</dbReference>
<dbReference type="Proteomes" id="UP000606194">
    <property type="component" value="Unassembled WGS sequence"/>
</dbReference>
<keyword evidence="7" id="KW-1185">Reference proteome</keyword>
<dbReference type="PANTHER" id="PTHR44688">
    <property type="entry name" value="DNA-BINDING TRANSCRIPTIONAL ACTIVATOR DEVR_DOSR"/>
    <property type="match status" value="1"/>
</dbReference>
<comment type="caution">
    <text evidence="6">The sequence shown here is derived from an EMBL/GenBank/DDBJ whole genome shotgun (WGS) entry which is preliminary data.</text>
</comment>
<evidence type="ECO:0000256" key="2">
    <source>
        <dbReference type="ARBA" id="ARBA00023125"/>
    </source>
</evidence>
<evidence type="ECO:0000313" key="6">
    <source>
        <dbReference type="EMBL" id="GGS05839.1"/>
    </source>
</evidence>
<dbReference type="SMART" id="SM00421">
    <property type="entry name" value="HTH_LUXR"/>
    <property type="match status" value="1"/>
</dbReference>
<dbReference type="PROSITE" id="PS00622">
    <property type="entry name" value="HTH_LUXR_1"/>
    <property type="match status" value="1"/>
</dbReference>
<protein>
    <recommendedName>
        <fullName evidence="5">HTH luxR-type domain-containing protein</fullName>
    </recommendedName>
</protein>
<dbReference type="EMBL" id="BMTL01000022">
    <property type="protein sequence ID" value="GGS05839.1"/>
    <property type="molecule type" value="Genomic_DNA"/>
</dbReference>
<dbReference type="Gene3D" id="1.10.10.10">
    <property type="entry name" value="Winged helix-like DNA-binding domain superfamily/Winged helix DNA-binding domain"/>
    <property type="match status" value="1"/>
</dbReference>
<evidence type="ECO:0000313" key="7">
    <source>
        <dbReference type="Proteomes" id="UP000606194"/>
    </source>
</evidence>
<feature type="region of interest" description="Disordered" evidence="4">
    <location>
        <begin position="515"/>
        <end position="550"/>
    </location>
</feature>
<evidence type="ECO:0000256" key="4">
    <source>
        <dbReference type="SAM" id="MobiDB-lite"/>
    </source>
</evidence>
<dbReference type="PRINTS" id="PR00038">
    <property type="entry name" value="HTHLUXR"/>
</dbReference>
<accession>A0A918L5D8</accession>
<keyword evidence="3" id="KW-0804">Transcription</keyword>
<dbReference type="SUPFAM" id="SSF52540">
    <property type="entry name" value="P-loop containing nucleoside triphosphate hydrolases"/>
    <property type="match status" value="1"/>
</dbReference>
<evidence type="ECO:0000256" key="1">
    <source>
        <dbReference type="ARBA" id="ARBA00023015"/>
    </source>
</evidence>
<dbReference type="GO" id="GO:0006355">
    <property type="term" value="P:regulation of DNA-templated transcription"/>
    <property type="evidence" value="ECO:0007669"/>
    <property type="project" value="InterPro"/>
</dbReference>
<dbReference type="InterPro" id="IPR027417">
    <property type="entry name" value="P-loop_NTPase"/>
</dbReference>
<dbReference type="AlphaFoldDB" id="A0A918L5D8"/>
<feature type="region of interest" description="Disordered" evidence="4">
    <location>
        <begin position="214"/>
        <end position="233"/>
    </location>
</feature>
<feature type="region of interest" description="Disordered" evidence="4">
    <location>
        <begin position="1"/>
        <end position="28"/>
    </location>
</feature>
<proteinExistence type="predicted"/>
<sequence>MGTPAPIDVTSIESRAATPRPPWPFTGREEERELVRHCLTAGRPGIVVTGPAGCGRTRLALEAVRGADFARVTGAPGPAGVRDLPFAAFAHLLPEGATLHRAVRLLCGVRLLVVDDAHLLDDASAALVHQLAVQGRTRLLVLVADGPAPAAVSRLWSGELLPRLALRPLPREETAQLLVHGAGGPVEPLTANRLHRLCRGDLRLLRDLLDALRERPRPGRDTDGDADGDALTWRGRVPLTPGLRERAAAVLARPCPDERDALDRLAFAEPLPLPVEVFAPRVLERLEADGLLDVVDDTGVRLAHPLHGPVLRAAAGPLRARRLSGGRPPTAPALAAEAARLARGIDRIDVRATPTPVGEWLLAEGEPVPPWYAAVRARFSRLRGELREAAAWAREGMADDPHDHACRIELALALAQSGETGELIDPLAAHPGTAPWPLAARGDLDTARKTLPPPDADALDGAVPVPRQTRPDSARKAFAPTDARAAAAVVPAQASPAGVSRALASAGAHAAAASGLSHAGPDSAALASGDAQAVADSRPGQARLGGARKALAPTDARAVASDARAVASDARAAAATDARAAAATDARAAAATDARAVAASGFSHPGCDSAPPRTAGPDADRRGRHPAHTCAVHDPYTVYDAVRLGAPEGAARALPADGVLARHARALVRADGPALDVVAAELAERGLLLFAAEAYAQSARVHRDAGAARTARTRAAALARRCQGARTPALAGLALGELTARQRQIVTLAAAGLSNRQIAERLTLSVRTVGNHLYAAYTRLGAADRGSLPWLVELRIGQPA</sequence>
<reference evidence="6" key="1">
    <citation type="journal article" date="2014" name="Int. J. Syst. Evol. Microbiol.">
        <title>Complete genome sequence of Corynebacterium casei LMG S-19264T (=DSM 44701T), isolated from a smear-ripened cheese.</title>
        <authorList>
            <consortium name="US DOE Joint Genome Institute (JGI-PGF)"/>
            <person name="Walter F."/>
            <person name="Albersmeier A."/>
            <person name="Kalinowski J."/>
            <person name="Ruckert C."/>
        </authorList>
    </citation>
    <scope>NUCLEOTIDE SEQUENCE</scope>
    <source>
        <strain evidence="6">JCM 4386</strain>
    </source>
</reference>